<dbReference type="SUPFAM" id="SSF56801">
    <property type="entry name" value="Acetyl-CoA synthetase-like"/>
    <property type="match status" value="1"/>
</dbReference>
<dbReference type="GO" id="GO:0031177">
    <property type="term" value="F:phosphopantetheine binding"/>
    <property type="evidence" value="ECO:0007669"/>
    <property type="project" value="TreeGrafter"/>
</dbReference>
<feature type="domain" description="AMP-binding enzyme C-terminal" evidence="2">
    <location>
        <begin position="477"/>
        <end position="555"/>
    </location>
</feature>
<dbReference type="InterPro" id="IPR042099">
    <property type="entry name" value="ANL_N_sf"/>
</dbReference>
<organism evidence="3 4">
    <name type="scientific">Plesiocystis pacifica SIR-1</name>
    <dbReference type="NCBI Taxonomy" id="391625"/>
    <lineage>
        <taxon>Bacteria</taxon>
        <taxon>Pseudomonadati</taxon>
        <taxon>Myxococcota</taxon>
        <taxon>Polyangia</taxon>
        <taxon>Nannocystales</taxon>
        <taxon>Nannocystaceae</taxon>
        <taxon>Plesiocystis</taxon>
    </lineage>
</organism>
<name>A6GAN7_9BACT</name>
<sequence length="567" mass="61067">MSTADAHPRSFDPANTLGMSLAQLFLRSAAAHPKRPAVRLDGEQTSYAQLRERVTTLARALLARRGELGPSAVEGDNPPLTAVLAARSAPCFSGILAALASGHGYVPMLPSFPPARVALMLARSQARAVVLDADGVALLDAVLTELDARGDALPRQFFAPDHTIPAQLRAAHPRHSFVDASELEACAAPVAAERVEATAAVDPEAIAYLLFTSGSTGEPKGVMVAQRNIARFLAVVIERYSLRASDRFTHLFETTFDLSLFDLFGAWSVGGCLCVPDKKQRLLPHQYILESEISVYFSVPSAAVMLKRVRLLQPGVFPKLRLVLFCGEGLPASLAESFAAAAPEAVVENIYGPTELTLACTAYRWDSARSPAECENDLVPIGEPFPAMRVKVVDADLREVEAGGVGELLMAGPQRALGYWRDPERTAAAFFVPPGETERFYRTGDRVRKASPERPMTFLGRTDSQVKIQGYRVELGEIEAALMREAGLDAAVALAWPPNEDGTGAKAVVAFLAPPPDAALDTNALLDRLDALLPAYMVPKRVELLDAFPLNSNGKIDRKALRARLDA</sequence>
<dbReference type="PANTHER" id="PTHR45527:SF1">
    <property type="entry name" value="FATTY ACID SYNTHASE"/>
    <property type="match status" value="1"/>
</dbReference>
<keyword evidence="4" id="KW-1185">Reference proteome</keyword>
<dbReference type="Pfam" id="PF00501">
    <property type="entry name" value="AMP-binding"/>
    <property type="match status" value="1"/>
</dbReference>
<dbReference type="GO" id="GO:0043041">
    <property type="term" value="P:amino acid activation for nonribosomal peptide biosynthetic process"/>
    <property type="evidence" value="ECO:0007669"/>
    <property type="project" value="TreeGrafter"/>
</dbReference>
<protein>
    <submittedName>
        <fullName evidence="3">Amino acid adenylation domain</fullName>
    </submittedName>
</protein>
<dbReference type="Gene3D" id="3.30.300.30">
    <property type="match status" value="1"/>
</dbReference>
<dbReference type="AlphaFoldDB" id="A6GAN7"/>
<feature type="domain" description="AMP-dependent synthetase/ligase" evidence="1">
    <location>
        <begin position="27"/>
        <end position="420"/>
    </location>
</feature>
<evidence type="ECO:0000313" key="4">
    <source>
        <dbReference type="Proteomes" id="UP000005801"/>
    </source>
</evidence>
<dbReference type="InterPro" id="IPR010071">
    <property type="entry name" value="AA_adenyl_dom"/>
</dbReference>
<dbReference type="GO" id="GO:0044550">
    <property type="term" value="P:secondary metabolite biosynthetic process"/>
    <property type="evidence" value="ECO:0007669"/>
    <property type="project" value="TreeGrafter"/>
</dbReference>
<dbReference type="PROSITE" id="PS00455">
    <property type="entry name" value="AMP_BINDING"/>
    <property type="match status" value="1"/>
</dbReference>
<dbReference type="InterPro" id="IPR000873">
    <property type="entry name" value="AMP-dep_synth/lig_dom"/>
</dbReference>
<gene>
    <name evidence="3" type="ORF">PPSIR1_19689</name>
</gene>
<dbReference type="CDD" id="cd05930">
    <property type="entry name" value="A_NRPS"/>
    <property type="match status" value="1"/>
</dbReference>
<proteinExistence type="predicted"/>
<dbReference type="eggNOG" id="COG1020">
    <property type="taxonomic scope" value="Bacteria"/>
</dbReference>
<dbReference type="Proteomes" id="UP000005801">
    <property type="component" value="Unassembled WGS sequence"/>
</dbReference>
<dbReference type="InterPro" id="IPR020845">
    <property type="entry name" value="AMP-binding_CS"/>
</dbReference>
<dbReference type="InterPro" id="IPR025110">
    <property type="entry name" value="AMP-bd_C"/>
</dbReference>
<dbReference type="InterPro" id="IPR045851">
    <property type="entry name" value="AMP-bd_C_sf"/>
</dbReference>
<dbReference type="PANTHER" id="PTHR45527">
    <property type="entry name" value="NONRIBOSOMAL PEPTIDE SYNTHETASE"/>
    <property type="match status" value="1"/>
</dbReference>
<evidence type="ECO:0000259" key="1">
    <source>
        <dbReference type="Pfam" id="PF00501"/>
    </source>
</evidence>
<comment type="caution">
    <text evidence="3">The sequence shown here is derived from an EMBL/GenBank/DDBJ whole genome shotgun (WGS) entry which is preliminary data.</text>
</comment>
<dbReference type="Gene3D" id="3.40.50.12780">
    <property type="entry name" value="N-terminal domain of ligase-like"/>
    <property type="match status" value="1"/>
</dbReference>
<evidence type="ECO:0000313" key="3">
    <source>
        <dbReference type="EMBL" id="EDM77099.1"/>
    </source>
</evidence>
<dbReference type="STRING" id="391625.PPSIR1_19689"/>
<reference evidence="3 4" key="1">
    <citation type="submission" date="2007-06" db="EMBL/GenBank/DDBJ databases">
        <authorList>
            <person name="Shimkets L."/>
            <person name="Ferriera S."/>
            <person name="Johnson J."/>
            <person name="Kravitz S."/>
            <person name="Beeson K."/>
            <person name="Sutton G."/>
            <person name="Rogers Y.-H."/>
            <person name="Friedman R."/>
            <person name="Frazier M."/>
            <person name="Venter J.C."/>
        </authorList>
    </citation>
    <scope>NUCLEOTIDE SEQUENCE [LARGE SCALE GENOMIC DNA]</scope>
    <source>
        <strain evidence="3 4">SIR-1</strain>
    </source>
</reference>
<dbReference type="Pfam" id="PF13193">
    <property type="entry name" value="AMP-binding_C"/>
    <property type="match status" value="1"/>
</dbReference>
<dbReference type="OrthoDB" id="9757540at2"/>
<dbReference type="EMBL" id="ABCS01000052">
    <property type="protein sequence ID" value="EDM77099.1"/>
    <property type="molecule type" value="Genomic_DNA"/>
</dbReference>
<dbReference type="GO" id="GO:0005737">
    <property type="term" value="C:cytoplasm"/>
    <property type="evidence" value="ECO:0007669"/>
    <property type="project" value="TreeGrafter"/>
</dbReference>
<dbReference type="RefSeq" id="WP_006973779.1">
    <property type="nucleotide sequence ID" value="NZ_ABCS01000052.1"/>
</dbReference>
<evidence type="ECO:0000259" key="2">
    <source>
        <dbReference type="Pfam" id="PF13193"/>
    </source>
</evidence>
<accession>A6GAN7</accession>
<dbReference type="NCBIfam" id="TIGR01733">
    <property type="entry name" value="AA-adenyl-dom"/>
    <property type="match status" value="1"/>
</dbReference>